<evidence type="ECO:0000313" key="8">
    <source>
        <dbReference type="Proteomes" id="UP001597327"/>
    </source>
</evidence>
<evidence type="ECO:0000259" key="6">
    <source>
        <dbReference type="PROSITE" id="PS50110"/>
    </source>
</evidence>
<dbReference type="PROSITE" id="PS50110">
    <property type="entry name" value="RESPONSE_REGULATORY"/>
    <property type="match status" value="1"/>
</dbReference>
<dbReference type="InterPro" id="IPR011006">
    <property type="entry name" value="CheY-like_superfamily"/>
</dbReference>
<feature type="domain" description="Response regulatory" evidence="6">
    <location>
        <begin position="11"/>
        <end position="130"/>
    </location>
</feature>
<evidence type="ECO:0000256" key="2">
    <source>
        <dbReference type="ARBA" id="ARBA00023015"/>
    </source>
</evidence>
<evidence type="ECO:0000256" key="3">
    <source>
        <dbReference type="ARBA" id="ARBA00023163"/>
    </source>
</evidence>
<keyword evidence="2" id="KW-0805">Transcription regulation</keyword>
<name>A0ABW4JT04_9HYPH</name>
<dbReference type="InterPro" id="IPR001789">
    <property type="entry name" value="Sig_transdc_resp-reg_receiver"/>
</dbReference>
<evidence type="ECO:0000313" key="7">
    <source>
        <dbReference type="EMBL" id="MFD1694573.1"/>
    </source>
</evidence>
<organism evidence="7 8">
    <name type="scientific">Roseibium aestuarii</name>
    <dbReference type="NCBI Taxonomy" id="2600299"/>
    <lineage>
        <taxon>Bacteria</taxon>
        <taxon>Pseudomonadati</taxon>
        <taxon>Pseudomonadota</taxon>
        <taxon>Alphaproteobacteria</taxon>
        <taxon>Hyphomicrobiales</taxon>
        <taxon>Stappiaceae</taxon>
        <taxon>Roseibium</taxon>
    </lineage>
</organism>
<comment type="caution">
    <text evidence="7">The sequence shown here is derived from an EMBL/GenBank/DDBJ whole genome shotgun (WGS) entry which is preliminary data.</text>
</comment>
<dbReference type="SUPFAM" id="SSF52172">
    <property type="entry name" value="CheY-like"/>
    <property type="match status" value="1"/>
</dbReference>
<feature type="modified residue" description="4-aspartylphosphate" evidence="4">
    <location>
        <position position="61"/>
    </location>
</feature>
<protein>
    <submittedName>
        <fullName evidence="7">Response regulator</fullName>
    </submittedName>
</protein>
<dbReference type="PANTHER" id="PTHR44591:SF3">
    <property type="entry name" value="RESPONSE REGULATORY DOMAIN-CONTAINING PROTEIN"/>
    <property type="match status" value="1"/>
</dbReference>
<dbReference type="InterPro" id="IPR050595">
    <property type="entry name" value="Bact_response_regulator"/>
</dbReference>
<evidence type="ECO:0000256" key="5">
    <source>
        <dbReference type="SAM" id="MobiDB-lite"/>
    </source>
</evidence>
<dbReference type="EMBL" id="JBHUFA010000001">
    <property type="protein sequence ID" value="MFD1694573.1"/>
    <property type="molecule type" value="Genomic_DNA"/>
</dbReference>
<dbReference type="SMART" id="SM00448">
    <property type="entry name" value="REC"/>
    <property type="match status" value="1"/>
</dbReference>
<feature type="region of interest" description="Disordered" evidence="5">
    <location>
        <begin position="165"/>
        <end position="190"/>
    </location>
</feature>
<dbReference type="Pfam" id="PF00072">
    <property type="entry name" value="Response_reg"/>
    <property type="match status" value="1"/>
</dbReference>
<keyword evidence="3" id="KW-0804">Transcription</keyword>
<sequence length="190" mass="20525">MEKRRDLSRLSVLIVEDSTHMRAILRSILSGLGVRQIFEAAEATDGLEKTIDRQPDLVLCDWAMQPVSGGEFIQFLRGEKDATLSTTPVIVVSAHSRKANILEARKLGIHGFVAKPVSPAVLYQRICNMLAFQEAHGRTKGMFAATSWPTGGPVLDLTSPTLLGASGTRRAPGAGTADAEDEPERGVAWC</sequence>
<gene>
    <name evidence="7" type="ORF">ACFSC7_03530</name>
</gene>
<dbReference type="RefSeq" id="WP_149891590.1">
    <property type="nucleotide sequence ID" value="NZ_JBHUFA010000001.1"/>
</dbReference>
<keyword evidence="1 4" id="KW-0597">Phosphoprotein</keyword>
<keyword evidence="8" id="KW-1185">Reference proteome</keyword>
<dbReference type="Proteomes" id="UP001597327">
    <property type="component" value="Unassembled WGS sequence"/>
</dbReference>
<reference evidence="8" key="1">
    <citation type="journal article" date="2019" name="Int. J. Syst. Evol. Microbiol.">
        <title>The Global Catalogue of Microorganisms (GCM) 10K type strain sequencing project: providing services to taxonomists for standard genome sequencing and annotation.</title>
        <authorList>
            <consortium name="The Broad Institute Genomics Platform"/>
            <consortium name="The Broad Institute Genome Sequencing Center for Infectious Disease"/>
            <person name="Wu L."/>
            <person name="Ma J."/>
        </authorList>
    </citation>
    <scope>NUCLEOTIDE SEQUENCE [LARGE SCALE GENOMIC DNA]</scope>
    <source>
        <strain evidence="8">JCM 3369</strain>
    </source>
</reference>
<evidence type="ECO:0000256" key="1">
    <source>
        <dbReference type="ARBA" id="ARBA00022553"/>
    </source>
</evidence>
<dbReference type="Gene3D" id="3.40.50.2300">
    <property type="match status" value="1"/>
</dbReference>
<evidence type="ECO:0000256" key="4">
    <source>
        <dbReference type="PROSITE-ProRule" id="PRU00169"/>
    </source>
</evidence>
<proteinExistence type="predicted"/>
<accession>A0ABW4JT04</accession>
<dbReference type="PANTHER" id="PTHR44591">
    <property type="entry name" value="STRESS RESPONSE REGULATOR PROTEIN 1"/>
    <property type="match status" value="1"/>
</dbReference>